<dbReference type="Proteomes" id="UP000321922">
    <property type="component" value="Unassembled WGS sequence"/>
</dbReference>
<dbReference type="PROSITE" id="PS51257">
    <property type="entry name" value="PROKAR_LIPOPROTEIN"/>
    <property type="match status" value="1"/>
</dbReference>
<proteinExistence type="predicted"/>
<comment type="caution">
    <text evidence="2">The sequence shown here is derived from an EMBL/GenBank/DDBJ whole genome shotgun (WGS) entry which is preliminary data.</text>
</comment>
<evidence type="ECO:0000313" key="3">
    <source>
        <dbReference type="Proteomes" id="UP000321922"/>
    </source>
</evidence>
<protein>
    <submittedName>
        <fullName evidence="2">Lipoprotein</fullName>
    </submittedName>
</protein>
<reference evidence="2 3" key="1">
    <citation type="submission" date="2019-07" db="EMBL/GenBank/DDBJ databases">
        <title>Whole genome shotgun sequence of Vibrio sagamiensis NBRC 104589.</title>
        <authorList>
            <person name="Hosoyama A."/>
            <person name="Uohara A."/>
            <person name="Ohji S."/>
            <person name="Ichikawa N."/>
        </authorList>
    </citation>
    <scope>NUCLEOTIDE SEQUENCE [LARGE SCALE GENOMIC DNA]</scope>
    <source>
        <strain evidence="2 3">NBRC 104589</strain>
    </source>
</reference>
<sequence>MKACKLIFSSVAVLFLFGCGGDDSGSSTVSPPVSNQEEPVIVETGVTSGITENLVVPEDFDFSSESEVAIELTVASNQLNRGFLSVYTDKREGVVDYNSQVIRTPVQSGQTFESVIMLPNHSDSIWVEVWYPTDLDSTIKQNVEVVDGVAKAQL</sequence>
<keyword evidence="1" id="KW-0732">Signal</keyword>
<gene>
    <name evidence="2" type="ORF">VSA01S_15910</name>
</gene>
<dbReference type="OrthoDB" id="5904566at2"/>
<keyword evidence="2" id="KW-0449">Lipoprotein</keyword>
<dbReference type="EMBL" id="BJXJ01000012">
    <property type="protein sequence ID" value="GEM75479.1"/>
    <property type="molecule type" value="Genomic_DNA"/>
</dbReference>
<dbReference type="RefSeq" id="WP_039983593.1">
    <property type="nucleotide sequence ID" value="NZ_BAOJ01000234.1"/>
</dbReference>
<keyword evidence="3" id="KW-1185">Reference proteome</keyword>
<evidence type="ECO:0000256" key="1">
    <source>
        <dbReference type="SAM" id="SignalP"/>
    </source>
</evidence>
<feature type="signal peptide" evidence="1">
    <location>
        <begin position="1"/>
        <end position="21"/>
    </location>
</feature>
<dbReference type="AlphaFoldDB" id="A0A511QDX0"/>
<feature type="chain" id="PRO_5022196045" evidence="1">
    <location>
        <begin position="22"/>
        <end position="154"/>
    </location>
</feature>
<accession>A0A511QDX0</accession>
<organism evidence="2 3">
    <name type="scientific">Vibrio sagamiensis NBRC 104589</name>
    <dbReference type="NCBI Taxonomy" id="1219064"/>
    <lineage>
        <taxon>Bacteria</taxon>
        <taxon>Pseudomonadati</taxon>
        <taxon>Pseudomonadota</taxon>
        <taxon>Gammaproteobacteria</taxon>
        <taxon>Vibrionales</taxon>
        <taxon>Vibrionaceae</taxon>
        <taxon>Vibrio</taxon>
    </lineage>
</organism>
<evidence type="ECO:0000313" key="2">
    <source>
        <dbReference type="EMBL" id="GEM75479.1"/>
    </source>
</evidence>
<name>A0A511QDX0_9VIBR</name>